<protein>
    <submittedName>
        <fullName evidence="1">Uncharacterized protein</fullName>
    </submittedName>
</protein>
<keyword evidence="2" id="KW-1185">Reference proteome</keyword>
<reference evidence="2" key="1">
    <citation type="journal article" date="2011" name="Stand. Genomic Sci.">
        <title>Genome sequence of the filamentous, gliding Thiothrix nivea neotype strain (JP2(T)).</title>
        <authorList>
            <person name="Lapidus A."/>
            <person name="Nolan M."/>
            <person name="Lucas S."/>
            <person name="Glavina Del Rio T."/>
            <person name="Tice H."/>
            <person name="Cheng J.F."/>
            <person name="Tapia R."/>
            <person name="Han C."/>
            <person name="Goodwin L."/>
            <person name="Pitluck S."/>
            <person name="Liolios K."/>
            <person name="Pagani I."/>
            <person name="Ivanova N."/>
            <person name="Huntemann M."/>
            <person name="Mavromatis K."/>
            <person name="Mikhailova N."/>
            <person name="Pati A."/>
            <person name="Chen A."/>
            <person name="Palaniappan K."/>
            <person name="Land M."/>
            <person name="Brambilla E.M."/>
            <person name="Rohde M."/>
            <person name="Abt B."/>
            <person name="Verbarg S."/>
            <person name="Goker M."/>
            <person name="Bristow J."/>
            <person name="Eisen J.A."/>
            <person name="Markowitz V."/>
            <person name="Hugenholtz P."/>
            <person name="Kyrpides N.C."/>
            <person name="Klenk H.P."/>
            <person name="Woyke T."/>
        </authorList>
    </citation>
    <scope>NUCLEOTIDE SEQUENCE [LARGE SCALE GENOMIC DNA]</scope>
    <source>
        <strain evidence="2">ATCC 35100 / DSM 5205 / JP2</strain>
    </source>
</reference>
<dbReference type="RefSeq" id="WP_002707436.1">
    <property type="nucleotide sequence ID" value="NZ_JH651384.1"/>
</dbReference>
<gene>
    <name evidence="1" type="ORF">Thini_0857</name>
</gene>
<organism evidence="1 2">
    <name type="scientific">Thiothrix nivea (strain ATCC 35100 / DSM 5205 / JP2)</name>
    <dbReference type="NCBI Taxonomy" id="870187"/>
    <lineage>
        <taxon>Bacteria</taxon>
        <taxon>Pseudomonadati</taxon>
        <taxon>Pseudomonadota</taxon>
        <taxon>Gammaproteobacteria</taxon>
        <taxon>Thiotrichales</taxon>
        <taxon>Thiotrichaceae</taxon>
        <taxon>Thiothrix</taxon>
    </lineage>
</organism>
<name>A0A656HEL8_THINJ</name>
<accession>A0A656HEL8</accession>
<evidence type="ECO:0000313" key="2">
    <source>
        <dbReference type="Proteomes" id="UP000005317"/>
    </source>
</evidence>
<sequence precursor="true">MSHLRQSLTVTRWEMEKRRDDLFRRGDLGAMCWLLRIQAVQPQGAGVEKPAANMIERGDGKWQDSGW</sequence>
<dbReference type="Proteomes" id="UP000005317">
    <property type="component" value="Unassembled WGS sequence"/>
</dbReference>
<proteinExistence type="predicted"/>
<dbReference type="EMBL" id="JH651384">
    <property type="protein sequence ID" value="EIJ33485.1"/>
    <property type="molecule type" value="Genomic_DNA"/>
</dbReference>
<dbReference type="AlphaFoldDB" id="A0A656HEL8"/>
<evidence type="ECO:0000313" key="1">
    <source>
        <dbReference type="EMBL" id="EIJ33485.1"/>
    </source>
</evidence>